<dbReference type="RefSeq" id="WP_344972935.1">
    <property type="nucleotide sequence ID" value="NZ_BAABDD010000016.1"/>
</dbReference>
<keyword evidence="1" id="KW-0328">Glycosyltransferase</keyword>
<dbReference type="InterPro" id="IPR001296">
    <property type="entry name" value="Glyco_trans_1"/>
</dbReference>
<evidence type="ECO:0000256" key="2">
    <source>
        <dbReference type="ARBA" id="ARBA00022679"/>
    </source>
</evidence>
<dbReference type="Pfam" id="PF00534">
    <property type="entry name" value="Glycos_transf_1"/>
    <property type="match status" value="1"/>
</dbReference>
<feature type="domain" description="Glycosyltransferase subfamily 4-like N-terminal" evidence="4">
    <location>
        <begin position="26"/>
        <end position="198"/>
    </location>
</feature>
<dbReference type="PANTHER" id="PTHR45947">
    <property type="entry name" value="SULFOQUINOVOSYL TRANSFERASE SQD2"/>
    <property type="match status" value="1"/>
</dbReference>
<dbReference type="InterPro" id="IPR028098">
    <property type="entry name" value="Glyco_trans_4-like_N"/>
</dbReference>
<evidence type="ECO:0000259" key="4">
    <source>
        <dbReference type="Pfam" id="PF13439"/>
    </source>
</evidence>
<protein>
    <submittedName>
        <fullName evidence="5">Glycosyltransferase family 1 protein</fullName>
    </submittedName>
</protein>
<comment type="caution">
    <text evidence="5">The sequence shown here is derived from an EMBL/GenBank/DDBJ whole genome shotgun (WGS) entry which is preliminary data.</text>
</comment>
<dbReference type="Gene3D" id="3.40.50.2000">
    <property type="entry name" value="Glycogen Phosphorylase B"/>
    <property type="match status" value="2"/>
</dbReference>
<sequence>MKIALICEHAAPLTAYKGGTSTADSVHIACLARELAALGHRVSVYSRSSSPHTPDHARMGRGVTVDHLQAGPQRPLTEDEAVDHTGTFARHLATALAADRPDVIHAVNWTSGLAALSASRTAAEAIDTPPIVQTLHSLNSAEQRAGLPRREDRNRMESAIAGRANAVIVNSTDQRLELTRAGRPRAHINVIPYGVDTDHFTPEGSAGGWPWPRNQRSGAGRRRIVSVANLSAGWGAEHLIDIIARVPNTELAIAGGPEAEEFALDPHVRRLELRAKELGVDDRVTLVGNVSRKELPRLLRSAEIYLSAGEYDPYGGAVLEAMSCGLPVVAKASNDTANAVLNGTTGTLLRTSRPEGLARAVRQLAADATSRTAFGIAGSDRAGSRFTWTRVAEETVRVYEQTLTGGSELSATHDSTPD</sequence>
<feature type="domain" description="Glycosyl transferase family 1" evidence="3">
    <location>
        <begin position="215"/>
        <end position="378"/>
    </location>
</feature>
<keyword evidence="6" id="KW-1185">Reference proteome</keyword>
<evidence type="ECO:0000259" key="3">
    <source>
        <dbReference type="Pfam" id="PF00534"/>
    </source>
</evidence>
<name>A0ABP7G211_9ACTN</name>
<organism evidence="5 6">
    <name type="scientific">Salinactinospora qingdaonensis</name>
    <dbReference type="NCBI Taxonomy" id="702744"/>
    <lineage>
        <taxon>Bacteria</taxon>
        <taxon>Bacillati</taxon>
        <taxon>Actinomycetota</taxon>
        <taxon>Actinomycetes</taxon>
        <taxon>Streptosporangiales</taxon>
        <taxon>Nocardiopsidaceae</taxon>
        <taxon>Salinactinospora</taxon>
    </lineage>
</organism>
<dbReference type="Pfam" id="PF13439">
    <property type="entry name" value="Glyco_transf_4"/>
    <property type="match status" value="1"/>
</dbReference>
<dbReference type="EMBL" id="BAABDD010000016">
    <property type="protein sequence ID" value="GAA3751951.1"/>
    <property type="molecule type" value="Genomic_DNA"/>
</dbReference>
<gene>
    <name evidence="5" type="ORF">GCM10022402_33720</name>
</gene>
<dbReference type="Proteomes" id="UP001500908">
    <property type="component" value="Unassembled WGS sequence"/>
</dbReference>
<accession>A0ABP7G211</accession>
<evidence type="ECO:0000313" key="5">
    <source>
        <dbReference type="EMBL" id="GAA3751951.1"/>
    </source>
</evidence>
<dbReference type="SUPFAM" id="SSF53756">
    <property type="entry name" value="UDP-Glycosyltransferase/glycogen phosphorylase"/>
    <property type="match status" value="1"/>
</dbReference>
<dbReference type="PANTHER" id="PTHR45947:SF3">
    <property type="entry name" value="SULFOQUINOVOSYL TRANSFERASE SQD2"/>
    <property type="match status" value="1"/>
</dbReference>
<reference evidence="6" key="1">
    <citation type="journal article" date="2019" name="Int. J. Syst. Evol. Microbiol.">
        <title>The Global Catalogue of Microorganisms (GCM) 10K type strain sequencing project: providing services to taxonomists for standard genome sequencing and annotation.</title>
        <authorList>
            <consortium name="The Broad Institute Genomics Platform"/>
            <consortium name="The Broad Institute Genome Sequencing Center for Infectious Disease"/>
            <person name="Wu L."/>
            <person name="Ma J."/>
        </authorList>
    </citation>
    <scope>NUCLEOTIDE SEQUENCE [LARGE SCALE GENOMIC DNA]</scope>
    <source>
        <strain evidence="6">JCM 17137</strain>
    </source>
</reference>
<evidence type="ECO:0000256" key="1">
    <source>
        <dbReference type="ARBA" id="ARBA00022676"/>
    </source>
</evidence>
<evidence type="ECO:0000313" key="6">
    <source>
        <dbReference type="Proteomes" id="UP001500908"/>
    </source>
</evidence>
<keyword evidence="2" id="KW-0808">Transferase</keyword>
<proteinExistence type="predicted"/>
<dbReference type="InterPro" id="IPR050194">
    <property type="entry name" value="Glycosyltransferase_grp1"/>
</dbReference>